<dbReference type="PROSITE" id="PS50887">
    <property type="entry name" value="GGDEF"/>
    <property type="match status" value="1"/>
</dbReference>
<reference evidence="4" key="1">
    <citation type="journal article" date="2019" name="Int. J. Syst. Evol. Microbiol.">
        <title>The Global Catalogue of Microorganisms (GCM) 10K type strain sequencing project: providing services to taxonomists for standard genome sequencing and annotation.</title>
        <authorList>
            <consortium name="The Broad Institute Genomics Platform"/>
            <consortium name="The Broad Institute Genome Sequencing Center for Infectious Disease"/>
            <person name="Wu L."/>
            <person name="Ma J."/>
        </authorList>
    </citation>
    <scope>NUCLEOTIDE SEQUENCE [LARGE SCALE GENOMIC DNA]</scope>
    <source>
        <strain evidence="4">CCUG 48884</strain>
    </source>
</reference>
<feature type="domain" description="EAL" evidence="1">
    <location>
        <begin position="346"/>
        <end position="601"/>
    </location>
</feature>
<dbReference type="SUPFAM" id="SSF55785">
    <property type="entry name" value="PYP-like sensor domain (PAS domain)"/>
    <property type="match status" value="1"/>
</dbReference>
<organism evidence="3 4">
    <name type="scientific">Thauera mechernichensis</name>
    <dbReference type="NCBI Taxonomy" id="82788"/>
    <lineage>
        <taxon>Bacteria</taxon>
        <taxon>Pseudomonadati</taxon>
        <taxon>Pseudomonadota</taxon>
        <taxon>Betaproteobacteria</taxon>
        <taxon>Rhodocyclales</taxon>
        <taxon>Zoogloeaceae</taxon>
        <taxon>Thauera</taxon>
    </lineage>
</organism>
<protein>
    <submittedName>
        <fullName evidence="3">Bifunctional diguanylate cyclase/phosphodiesterase</fullName>
    </submittedName>
</protein>
<evidence type="ECO:0000259" key="1">
    <source>
        <dbReference type="PROSITE" id="PS50883"/>
    </source>
</evidence>
<dbReference type="SMART" id="SM00267">
    <property type="entry name" value="GGDEF"/>
    <property type="match status" value="1"/>
</dbReference>
<dbReference type="EMBL" id="JBHTMC010000032">
    <property type="protein sequence ID" value="MFD1265317.1"/>
    <property type="molecule type" value="Genomic_DNA"/>
</dbReference>
<gene>
    <name evidence="3" type="ORF">ACFQ4M_17230</name>
</gene>
<dbReference type="InterPro" id="IPR052155">
    <property type="entry name" value="Biofilm_reg_signaling"/>
</dbReference>
<dbReference type="SUPFAM" id="SSF55073">
    <property type="entry name" value="Nucleotide cyclase"/>
    <property type="match status" value="1"/>
</dbReference>
<evidence type="ECO:0000313" key="4">
    <source>
        <dbReference type="Proteomes" id="UP001597158"/>
    </source>
</evidence>
<dbReference type="Gene3D" id="3.30.70.270">
    <property type="match status" value="1"/>
</dbReference>
<name>A0ABW3WI19_9RHOO</name>
<dbReference type="InterPro" id="IPR001633">
    <property type="entry name" value="EAL_dom"/>
</dbReference>
<dbReference type="Gene3D" id="3.20.20.450">
    <property type="entry name" value="EAL domain"/>
    <property type="match status" value="1"/>
</dbReference>
<dbReference type="SMART" id="SM00052">
    <property type="entry name" value="EAL"/>
    <property type="match status" value="1"/>
</dbReference>
<dbReference type="Pfam" id="PF08448">
    <property type="entry name" value="PAS_4"/>
    <property type="match status" value="1"/>
</dbReference>
<dbReference type="CDD" id="cd01948">
    <property type="entry name" value="EAL"/>
    <property type="match status" value="1"/>
</dbReference>
<dbReference type="SMART" id="SM00091">
    <property type="entry name" value="PAS"/>
    <property type="match status" value="1"/>
</dbReference>
<dbReference type="CDD" id="cd01949">
    <property type="entry name" value="GGDEF"/>
    <property type="match status" value="1"/>
</dbReference>
<evidence type="ECO:0000259" key="2">
    <source>
        <dbReference type="PROSITE" id="PS50887"/>
    </source>
</evidence>
<dbReference type="Pfam" id="PF00563">
    <property type="entry name" value="EAL"/>
    <property type="match status" value="1"/>
</dbReference>
<feature type="domain" description="GGDEF" evidence="2">
    <location>
        <begin position="204"/>
        <end position="337"/>
    </location>
</feature>
<dbReference type="InterPro" id="IPR013656">
    <property type="entry name" value="PAS_4"/>
</dbReference>
<dbReference type="SUPFAM" id="SSF141868">
    <property type="entry name" value="EAL domain-like"/>
    <property type="match status" value="1"/>
</dbReference>
<dbReference type="PANTHER" id="PTHR44757:SF2">
    <property type="entry name" value="BIOFILM ARCHITECTURE MAINTENANCE PROTEIN MBAA"/>
    <property type="match status" value="1"/>
</dbReference>
<dbReference type="InterPro" id="IPR035965">
    <property type="entry name" value="PAS-like_dom_sf"/>
</dbReference>
<accession>A0ABW3WI19</accession>
<sequence>MNPSGRPPGTPPKPGLPTTTEAFVPDLSEGAETGVYLALLELLDEGLVITGDEVVLDANSAACTLLGRDYRQVAGRPLAELFPSEEAFLAARARVLIQGEKRGTLAFALPGGGERVLEFIAAPRLRPGIHAIILSAPAQPGAAVESRSRKAIQPTRGASAASEGSADFRAMYLACHDLLTGLPNRRLLEARFDDSAARVRAQHGTMALVRIDIDGFKAVNRAHGDHIGDAALQHLAHRLKEAAGQTAIVARERSDSFLVLLPEIDLPSQAARVASTLVASVAQPLLVGVCSLALTASAGVALFPQDGRDLDTLLRHSRLALQQARRLGGNNHQHYDVLADDPGFDDAYLESGLRDALEQHQLLLHFQPLVDARTGIVQAGEALLRWQHPELGLLPFRRFIGAIGDPVLLARLGDWVLRTACRLAHDWPAVAGGRPPRLTVNVGLEQLIHGDFAERVAVTLRATGLSADRLELDLDEKILEEQGSELSATLDRLSEIGIRLAVDDFGRGLSSIPRLRRYPVKALKLDPALVRGVGKDEDSEAVVEAVGSLATTLGLEIYARGVEDPGQQAFLCALGCQLQQGPLFGRPLRAEEFAAFLASAAQ</sequence>
<dbReference type="Gene3D" id="3.30.450.20">
    <property type="entry name" value="PAS domain"/>
    <property type="match status" value="1"/>
</dbReference>
<dbReference type="InterPro" id="IPR000160">
    <property type="entry name" value="GGDEF_dom"/>
</dbReference>
<dbReference type="RefSeq" id="WP_002945609.1">
    <property type="nucleotide sequence ID" value="NZ_JARQZE010000012.1"/>
</dbReference>
<comment type="caution">
    <text evidence="3">The sequence shown here is derived from an EMBL/GenBank/DDBJ whole genome shotgun (WGS) entry which is preliminary data.</text>
</comment>
<dbReference type="PROSITE" id="PS50883">
    <property type="entry name" value="EAL"/>
    <property type="match status" value="1"/>
</dbReference>
<dbReference type="CDD" id="cd00130">
    <property type="entry name" value="PAS"/>
    <property type="match status" value="1"/>
</dbReference>
<dbReference type="Proteomes" id="UP001597158">
    <property type="component" value="Unassembled WGS sequence"/>
</dbReference>
<dbReference type="PANTHER" id="PTHR44757">
    <property type="entry name" value="DIGUANYLATE CYCLASE DGCP"/>
    <property type="match status" value="1"/>
</dbReference>
<dbReference type="InterPro" id="IPR000014">
    <property type="entry name" value="PAS"/>
</dbReference>
<dbReference type="InterPro" id="IPR029787">
    <property type="entry name" value="Nucleotide_cyclase"/>
</dbReference>
<dbReference type="InterPro" id="IPR035919">
    <property type="entry name" value="EAL_sf"/>
</dbReference>
<dbReference type="NCBIfam" id="TIGR00254">
    <property type="entry name" value="GGDEF"/>
    <property type="match status" value="1"/>
</dbReference>
<keyword evidence="4" id="KW-1185">Reference proteome</keyword>
<evidence type="ECO:0000313" key="3">
    <source>
        <dbReference type="EMBL" id="MFD1265317.1"/>
    </source>
</evidence>
<dbReference type="InterPro" id="IPR043128">
    <property type="entry name" value="Rev_trsase/Diguanyl_cyclase"/>
</dbReference>
<proteinExistence type="predicted"/>
<dbReference type="Pfam" id="PF00990">
    <property type="entry name" value="GGDEF"/>
    <property type="match status" value="1"/>
</dbReference>